<dbReference type="STRING" id="526226.Gbro_1191"/>
<name>D0L543_GORB4</name>
<gene>
    <name evidence="2" type="ordered locus">Gbro_1191</name>
</gene>
<keyword evidence="3" id="KW-1185">Reference proteome</keyword>
<dbReference type="AlphaFoldDB" id="D0L543"/>
<sequence length="194" mass="20781">MADDAIAHTPGSYGGAMGDGTRAPRWWYVAMGVVAAGALGMAVLLVVVELEWDSAFLVAVAVWPLLVLLIAWMVLAVVGLVRHRVWRLSTVPVILAMITVALLGAAVPSRIAFATSRGELESVARECESRFDDRWIGLVRVSSSTPIAGGCLLYTPGGGIDPVGWAYSPGGAPILDGVTFTHHSGDWYRFRMRF</sequence>
<reference evidence="2 3" key="2">
    <citation type="journal article" date="2010" name="Stand. Genomic Sci.">
        <title>Complete genome sequence of Gordonia bronchialis type strain (3410).</title>
        <authorList>
            <person name="Ivanova N."/>
            <person name="Sikorski J."/>
            <person name="Jando M."/>
            <person name="Lapidus A."/>
            <person name="Nolan M."/>
            <person name="Lucas S."/>
            <person name="Del Rio T.G."/>
            <person name="Tice H."/>
            <person name="Copeland A."/>
            <person name="Cheng J.F."/>
            <person name="Chen F."/>
            <person name="Bruce D."/>
            <person name="Goodwin L."/>
            <person name="Pitluck S."/>
            <person name="Mavromatis K."/>
            <person name="Ovchinnikova G."/>
            <person name="Pati A."/>
            <person name="Chen A."/>
            <person name="Palaniappan K."/>
            <person name="Land M."/>
            <person name="Hauser L."/>
            <person name="Chang Y.J."/>
            <person name="Jeffries C.D."/>
            <person name="Chain P."/>
            <person name="Saunders E."/>
            <person name="Han C."/>
            <person name="Detter J.C."/>
            <person name="Brettin T."/>
            <person name="Rohde M."/>
            <person name="Goker M."/>
            <person name="Bristow J."/>
            <person name="Eisen J.A."/>
            <person name="Markowitz V."/>
            <person name="Hugenholtz P."/>
            <person name="Klenk H.P."/>
            <person name="Kyrpides N.C."/>
        </authorList>
    </citation>
    <scope>NUCLEOTIDE SEQUENCE [LARGE SCALE GENOMIC DNA]</scope>
    <source>
        <strain evidence="3">ATCC 25592 / DSM 43247 / BCRC 13721 / JCM 3198 / KCTC 3076 / NBRC 16047 / NCTC 10667</strain>
    </source>
</reference>
<dbReference type="Proteomes" id="UP000001219">
    <property type="component" value="Chromosome"/>
</dbReference>
<keyword evidence="1" id="KW-0472">Membrane</keyword>
<accession>D0L543</accession>
<proteinExistence type="predicted"/>
<keyword evidence="1" id="KW-0812">Transmembrane</keyword>
<evidence type="ECO:0000313" key="2">
    <source>
        <dbReference type="EMBL" id="ACY20495.1"/>
    </source>
</evidence>
<feature type="transmembrane region" description="Helical" evidence="1">
    <location>
        <begin position="26"/>
        <end position="48"/>
    </location>
</feature>
<dbReference type="HOGENOM" id="CLU_1420459_0_0_11"/>
<dbReference type="EMBL" id="CP001802">
    <property type="protein sequence ID" value="ACY20495.1"/>
    <property type="molecule type" value="Genomic_DNA"/>
</dbReference>
<keyword evidence="1" id="KW-1133">Transmembrane helix</keyword>
<evidence type="ECO:0008006" key="4">
    <source>
        <dbReference type="Google" id="ProtNLM"/>
    </source>
</evidence>
<dbReference type="OrthoDB" id="3389565at2"/>
<reference evidence="3" key="1">
    <citation type="submission" date="2009-10" db="EMBL/GenBank/DDBJ databases">
        <title>The complete chromosome of Gordonia bronchialis DSM 43247.</title>
        <authorList>
            <consortium name="US DOE Joint Genome Institute (JGI-PGF)"/>
            <person name="Lucas S."/>
            <person name="Copeland A."/>
            <person name="Lapidus A."/>
            <person name="Glavina del Rio T."/>
            <person name="Dalin E."/>
            <person name="Tice H."/>
            <person name="Bruce D."/>
            <person name="Goodwin L."/>
            <person name="Pitluck S."/>
            <person name="Kyrpides N."/>
            <person name="Mavromatis K."/>
            <person name="Ivanova N."/>
            <person name="Ovchinnikova G."/>
            <person name="Saunders E."/>
            <person name="Brettin T."/>
            <person name="Detter J.C."/>
            <person name="Han C."/>
            <person name="Larimer F."/>
            <person name="Land M."/>
            <person name="Hauser L."/>
            <person name="Markowitz V."/>
            <person name="Cheng J.-F."/>
            <person name="Hugenholtz P."/>
            <person name="Woyke T."/>
            <person name="Wu D."/>
            <person name="Jando M."/>
            <person name="Schneider S."/>
            <person name="Goeker M."/>
            <person name="Klenk H.-P."/>
            <person name="Eisen J.A."/>
        </authorList>
    </citation>
    <scope>NUCLEOTIDE SEQUENCE [LARGE SCALE GENOMIC DNA]</scope>
    <source>
        <strain evidence="3">ATCC 25592 / DSM 43247 / BCRC 13721 / JCM 3198 / KCTC 3076 / NBRC 16047 / NCTC 10667</strain>
    </source>
</reference>
<dbReference type="eggNOG" id="ENOG5033D60">
    <property type="taxonomic scope" value="Bacteria"/>
</dbReference>
<protein>
    <recommendedName>
        <fullName evidence="4">DUF1109 domain-containing protein</fullName>
    </recommendedName>
</protein>
<organism evidence="2 3">
    <name type="scientific">Gordonia bronchialis (strain ATCC 25592 / DSM 43247 / BCRC 13721 / JCM 3198 / KCTC 3076 / NBRC 16047 / NCTC 10667)</name>
    <name type="common">Rhodococcus bronchialis</name>
    <dbReference type="NCBI Taxonomy" id="526226"/>
    <lineage>
        <taxon>Bacteria</taxon>
        <taxon>Bacillati</taxon>
        <taxon>Actinomycetota</taxon>
        <taxon>Actinomycetes</taxon>
        <taxon>Mycobacteriales</taxon>
        <taxon>Gordoniaceae</taxon>
        <taxon>Gordonia</taxon>
    </lineage>
</organism>
<feature type="transmembrane region" description="Helical" evidence="1">
    <location>
        <begin position="55"/>
        <end position="80"/>
    </location>
</feature>
<dbReference type="KEGG" id="gbr:Gbro_1191"/>
<dbReference type="RefSeq" id="WP_012833068.1">
    <property type="nucleotide sequence ID" value="NC_013441.1"/>
</dbReference>
<feature type="transmembrane region" description="Helical" evidence="1">
    <location>
        <begin position="86"/>
        <end position="107"/>
    </location>
</feature>
<evidence type="ECO:0000313" key="3">
    <source>
        <dbReference type="Proteomes" id="UP000001219"/>
    </source>
</evidence>
<evidence type="ECO:0000256" key="1">
    <source>
        <dbReference type="SAM" id="Phobius"/>
    </source>
</evidence>